<feature type="active site" description="Proton donor/acceptor" evidence="3">
    <location>
        <position position="135"/>
    </location>
</feature>
<dbReference type="InterPro" id="IPR036157">
    <property type="entry name" value="dUTPase-like_sf"/>
</dbReference>
<accession>A0A832WKX9</accession>
<dbReference type="SMR" id="A0A832WKX9"/>
<feature type="binding site" evidence="3">
    <location>
        <position position="154"/>
    </location>
    <ligand>
        <name>dCTP</name>
        <dbReference type="ChEBI" id="CHEBI:61481"/>
    </ligand>
</feature>
<dbReference type="Pfam" id="PF22769">
    <property type="entry name" value="DCD"/>
    <property type="match status" value="1"/>
</dbReference>
<evidence type="ECO:0000256" key="1">
    <source>
        <dbReference type="ARBA" id="ARBA00022801"/>
    </source>
</evidence>
<keyword evidence="1 3" id="KW-0378">Hydrolase</keyword>
<comment type="catalytic activity">
    <reaction evidence="3">
        <text>dCTP + 2 H2O = dUMP + NH4(+) + diphosphate</text>
        <dbReference type="Rhea" id="RHEA:19205"/>
        <dbReference type="ChEBI" id="CHEBI:15377"/>
        <dbReference type="ChEBI" id="CHEBI:28938"/>
        <dbReference type="ChEBI" id="CHEBI:33019"/>
        <dbReference type="ChEBI" id="CHEBI:61481"/>
        <dbReference type="ChEBI" id="CHEBI:246422"/>
        <dbReference type="EC" id="3.5.4.30"/>
    </reaction>
</comment>
<dbReference type="UniPathway" id="UPA00610">
    <property type="reaction ID" value="UER00667"/>
</dbReference>
<dbReference type="Proteomes" id="UP000619545">
    <property type="component" value="Unassembled WGS sequence"/>
</dbReference>
<keyword evidence="3" id="KW-0547">Nucleotide-binding</keyword>
<evidence type="ECO:0000256" key="3">
    <source>
        <dbReference type="HAMAP-Rule" id="MF_00146"/>
    </source>
</evidence>
<feature type="region of interest" description="Disordered" evidence="4">
    <location>
        <begin position="169"/>
        <end position="193"/>
    </location>
</feature>
<comment type="similarity">
    <text evidence="3">Belongs to the dCTP deaminase family.</text>
</comment>
<comment type="subunit">
    <text evidence="3">Homotrimer.</text>
</comment>
<keyword evidence="2 3" id="KW-0546">Nucleotide metabolism</keyword>
<feature type="binding site" evidence="3">
    <location>
        <position position="168"/>
    </location>
    <ligand>
        <name>dCTP</name>
        <dbReference type="ChEBI" id="CHEBI:61481"/>
    </ligand>
</feature>
<dbReference type="InterPro" id="IPR011962">
    <property type="entry name" value="dCTP_deaminase"/>
</dbReference>
<dbReference type="InterPro" id="IPR033704">
    <property type="entry name" value="dUTPase_trimeric"/>
</dbReference>
<dbReference type="GO" id="GO:0033973">
    <property type="term" value="F:dCTP deaminase (dUMP-forming) activity"/>
    <property type="evidence" value="ECO:0007669"/>
    <property type="project" value="UniProtKB-UniRule"/>
</dbReference>
<evidence type="ECO:0000313" key="6">
    <source>
        <dbReference type="Proteomes" id="UP000619545"/>
    </source>
</evidence>
<dbReference type="GeneID" id="1477594"/>
<comment type="pathway">
    <text evidence="3">Pyrimidine metabolism; dUMP biosynthesis; dUMP from dCTP: step 1/1.</text>
</comment>
<comment type="caution">
    <text evidence="5">The sequence shown here is derived from an EMBL/GenBank/DDBJ whole genome shotgun (WGS) entry which is preliminary data.</text>
</comment>
<feature type="site" description="Important for bifunctional activity" evidence="3">
    <location>
        <begin position="122"/>
        <end position="123"/>
    </location>
</feature>
<dbReference type="PANTHER" id="PTHR42680">
    <property type="entry name" value="DCTP DEAMINASE"/>
    <property type="match status" value="1"/>
</dbReference>
<feature type="compositionally biased region" description="Basic and acidic residues" evidence="4">
    <location>
        <begin position="173"/>
        <end position="193"/>
    </location>
</feature>
<dbReference type="EC" id="3.5.4.30" evidence="3"/>
<feature type="binding site" evidence="3">
    <location>
        <begin position="133"/>
        <end position="135"/>
    </location>
    <ligand>
        <name>dCTP</name>
        <dbReference type="ChEBI" id="CHEBI:61481"/>
    </ligand>
</feature>
<dbReference type="AlphaFoldDB" id="A0A832WKX9"/>
<dbReference type="GO" id="GO:0006226">
    <property type="term" value="P:dUMP biosynthetic process"/>
    <property type="evidence" value="ECO:0007669"/>
    <property type="project" value="UniProtKB-UniRule"/>
</dbReference>
<evidence type="ECO:0000313" key="5">
    <source>
        <dbReference type="EMBL" id="HII70565.1"/>
    </source>
</evidence>
<protein>
    <recommendedName>
        <fullName evidence="3">dCTP deaminase, dUMP-forming</fullName>
        <ecNumber evidence="3">3.5.4.30</ecNumber>
    </recommendedName>
    <alternativeName>
        <fullName evidence="3">Bifunctional dCTP deaminase:dUTPase</fullName>
    </alternativeName>
    <alternativeName>
        <fullName evidence="3">DCD-DUT</fullName>
    </alternativeName>
</protein>
<comment type="function">
    <text evidence="3">Bifunctional enzyme that catalyzes both the deamination of dCTP to dUTP and the hydrolysis of dUTP to dUMP without releasing the toxic dUTP intermediate.</text>
</comment>
<evidence type="ECO:0000256" key="4">
    <source>
        <dbReference type="SAM" id="MobiDB-lite"/>
    </source>
</evidence>
<comment type="caution">
    <text evidence="3">Lacks conserved residue(s) required for the propagation of feature annotation.</text>
</comment>
<dbReference type="OMA" id="FENHRYP"/>
<organism evidence="5 6">
    <name type="scientific">Methanopyrus kandleri</name>
    <dbReference type="NCBI Taxonomy" id="2320"/>
    <lineage>
        <taxon>Archaea</taxon>
        <taxon>Methanobacteriati</taxon>
        <taxon>Methanobacteriota</taxon>
        <taxon>Methanomada group</taxon>
        <taxon>Methanopyri</taxon>
        <taxon>Methanopyrales</taxon>
        <taxon>Methanopyraceae</taxon>
        <taxon>Methanopyrus</taxon>
    </lineage>
</organism>
<feature type="binding site" evidence="3">
    <location>
        <position position="174"/>
    </location>
    <ligand>
        <name>dCTP</name>
        <dbReference type="ChEBI" id="CHEBI:61481"/>
    </ligand>
</feature>
<dbReference type="GO" id="GO:0008829">
    <property type="term" value="F:dCTP deaminase activity"/>
    <property type="evidence" value="ECO:0007669"/>
    <property type="project" value="InterPro"/>
</dbReference>
<name>A0A832WKX9_9EURY</name>
<dbReference type="NCBIfam" id="TIGR02274">
    <property type="entry name" value="dCTP_deam"/>
    <property type="match status" value="1"/>
</dbReference>
<proteinExistence type="inferred from homology"/>
<dbReference type="GO" id="GO:0000166">
    <property type="term" value="F:nucleotide binding"/>
    <property type="evidence" value="ECO:0007669"/>
    <property type="project" value="UniProtKB-KW"/>
</dbReference>
<feature type="binding site" evidence="3">
    <location>
        <begin position="107"/>
        <end position="112"/>
    </location>
    <ligand>
        <name>dCTP</name>
        <dbReference type="ChEBI" id="CHEBI:61481"/>
    </ligand>
</feature>
<evidence type="ECO:0000256" key="2">
    <source>
        <dbReference type="ARBA" id="ARBA00023080"/>
    </source>
</evidence>
<dbReference type="GO" id="GO:0006229">
    <property type="term" value="P:dUTP biosynthetic process"/>
    <property type="evidence" value="ECO:0007669"/>
    <property type="project" value="InterPro"/>
</dbReference>
<dbReference type="PANTHER" id="PTHR42680:SF3">
    <property type="entry name" value="DCTP DEAMINASE"/>
    <property type="match status" value="1"/>
</dbReference>
<dbReference type="Gene3D" id="2.70.40.10">
    <property type="match status" value="1"/>
</dbReference>
<dbReference type="EMBL" id="DUJS01000004">
    <property type="protein sequence ID" value="HII70565.1"/>
    <property type="molecule type" value="Genomic_DNA"/>
</dbReference>
<dbReference type="GO" id="GO:0015949">
    <property type="term" value="P:nucleobase-containing small molecule interconversion"/>
    <property type="evidence" value="ECO:0007669"/>
    <property type="project" value="TreeGrafter"/>
</dbReference>
<reference evidence="5" key="1">
    <citation type="journal article" date="2020" name="bioRxiv">
        <title>A rank-normalized archaeal taxonomy based on genome phylogeny resolves widespread incomplete and uneven classifications.</title>
        <authorList>
            <person name="Rinke C."/>
            <person name="Chuvochina M."/>
            <person name="Mussig A.J."/>
            <person name="Chaumeil P.-A."/>
            <person name="Waite D.W."/>
            <person name="Whitman W.B."/>
            <person name="Parks D.H."/>
            <person name="Hugenholtz P."/>
        </authorList>
    </citation>
    <scope>NUCLEOTIDE SEQUENCE</scope>
    <source>
        <strain evidence="5">UBA8853</strain>
    </source>
</reference>
<dbReference type="CDD" id="cd07557">
    <property type="entry name" value="trimeric_dUTPase"/>
    <property type="match status" value="1"/>
</dbReference>
<dbReference type="RefSeq" id="WP_011018663.1">
    <property type="nucleotide sequence ID" value="NZ_DUJS01000004.1"/>
</dbReference>
<dbReference type="SUPFAM" id="SSF51283">
    <property type="entry name" value="dUTPase-like"/>
    <property type="match status" value="1"/>
</dbReference>
<feature type="binding site" evidence="3">
    <location>
        <position position="125"/>
    </location>
    <ligand>
        <name>dCTP</name>
        <dbReference type="ChEBI" id="CHEBI:61481"/>
    </ligand>
</feature>
<gene>
    <name evidence="3 5" type="primary">dcd</name>
    <name evidence="5" type="ORF">HA336_04965</name>
</gene>
<sequence length="193" mass="21593">MTVLSDRDIKRALEEGDIVVKPLEEEYLEEALGPASLDLRLGNEFVVFKTLHKPCIDPTVDAGENTERIVIDEDEEFVINPGELVLAVTHEWIEINAPDITGVLHGRSSLGRLGIQAHVEAGYVDPGWRGRLTLELVNFNPMPVKLRPGMRVVQIVFHRLSSPAERTYAESSGKYHGDERPSPSKMHLDFCRG</sequence>
<dbReference type="HAMAP" id="MF_00146">
    <property type="entry name" value="dCTP_deaminase"/>
    <property type="match status" value="1"/>
</dbReference>